<sequence length="50" mass="5411">MMILAALKQDGGGYMHENSDYHGEQVRGVAVQKGEVSNESANRGHKSEHG</sequence>
<organism evidence="2">
    <name type="scientific">marine metagenome</name>
    <dbReference type="NCBI Taxonomy" id="408172"/>
    <lineage>
        <taxon>unclassified sequences</taxon>
        <taxon>metagenomes</taxon>
        <taxon>ecological metagenomes</taxon>
    </lineage>
</organism>
<dbReference type="EMBL" id="UINC01055669">
    <property type="protein sequence ID" value="SVB74820.1"/>
    <property type="molecule type" value="Genomic_DNA"/>
</dbReference>
<evidence type="ECO:0000256" key="1">
    <source>
        <dbReference type="SAM" id="MobiDB-lite"/>
    </source>
</evidence>
<feature type="region of interest" description="Disordered" evidence="1">
    <location>
        <begin position="30"/>
        <end position="50"/>
    </location>
</feature>
<accession>A0A382GI24</accession>
<proteinExistence type="predicted"/>
<protein>
    <submittedName>
        <fullName evidence="2">Uncharacterized protein</fullName>
    </submittedName>
</protein>
<reference evidence="2" key="1">
    <citation type="submission" date="2018-05" db="EMBL/GenBank/DDBJ databases">
        <authorList>
            <person name="Lanie J.A."/>
            <person name="Ng W.-L."/>
            <person name="Kazmierczak K.M."/>
            <person name="Andrzejewski T.M."/>
            <person name="Davidsen T.M."/>
            <person name="Wayne K.J."/>
            <person name="Tettelin H."/>
            <person name="Glass J.I."/>
            <person name="Rusch D."/>
            <person name="Podicherti R."/>
            <person name="Tsui H.-C.T."/>
            <person name="Winkler M.E."/>
        </authorList>
    </citation>
    <scope>NUCLEOTIDE SEQUENCE</scope>
</reference>
<gene>
    <name evidence="2" type="ORF">METZ01_LOCUS227674</name>
</gene>
<evidence type="ECO:0000313" key="2">
    <source>
        <dbReference type="EMBL" id="SVB74820.1"/>
    </source>
</evidence>
<name>A0A382GI24_9ZZZZ</name>
<dbReference type="AlphaFoldDB" id="A0A382GI24"/>